<keyword evidence="2" id="KW-1185">Reference proteome</keyword>
<organism evidence="1 2">
    <name type="scientific">Desmophyllum pertusum</name>
    <dbReference type="NCBI Taxonomy" id="174260"/>
    <lineage>
        <taxon>Eukaryota</taxon>
        <taxon>Metazoa</taxon>
        <taxon>Cnidaria</taxon>
        <taxon>Anthozoa</taxon>
        <taxon>Hexacorallia</taxon>
        <taxon>Scleractinia</taxon>
        <taxon>Caryophylliina</taxon>
        <taxon>Caryophylliidae</taxon>
        <taxon>Desmophyllum</taxon>
    </lineage>
</organism>
<dbReference type="SUPFAM" id="SSF53067">
    <property type="entry name" value="Actin-like ATPase domain"/>
    <property type="match status" value="1"/>
</dbReference>
<dbReference type="OrthoDB" id="2963168at2759"/>
<reference evidence="1" key="1">
    <citation type="submission" date="2023-01" db="EMBL/GenBank/DDBJ databases">
        <title>Genome assembly of the deep-sea coral Lophelia pertusa.</title>
        <authorList>
            <person name="Herrera S."/>
            <person name="Cordes E."/>
        </authorList>
    </citation>
    <scope>NUCLEOTIDE SEQUENCE</scope>
    <source>
        <strain evidence="1">USNM1676648</strain>
        <tissue evidence="1">Polyp</tissue>
    </source>
</reference>
<evidence type="ECO:0000313" key="1">
    <source>
        <dbReference type="EMBL" id="KAJ7353757.1"/>
    </source>
</evidence>
<evidence type="ECO:0000313" key="2">
    <source>
        <dbReference type="Proteomes" id="UP001163046"/>
    </source>
</evidence>
<dbReference type="AlphaFoldDB" id="A0A9W9YJD6"/>
<dbReference type="InterPro" id="IPR043129">
    <property type="entry name" value="ATPase_NBD"/>
</dbReference>
<dbReference type="PANTHER" id="PTHR14187">
    <property type="entry name" value="ALPHA KINASE/ELONGATION FACTOR 2 KINASE"/>
    <property type="match status" value="1"/>
</dbReference>
<protein>
    <submittedName>
        <fullName evidence="1">Uncharacterized protein</fullName>
    </submittedName>
</protein>
<sequence>MMNEFEFEMKKRGRRAFDGETTRIRIPRALATLVSEHGGPDLARRFARCTTDDVQFIRNEYFCLGSTAMRKLFQPVLNGIVGHLSNLLQHGAFQGLQFFFLVGGFAESAILQEAIKNNFSRRCRILVPNDASIAVMQGAVMFGQKPNIVDSRIMSTTYGFGTNHHFDSNIHPIEKRKPNNSQIRFNFYNSTNPEAKYTTDAAVGSSIGKVVVESPDVSKGTDRKIDECMAFGGTEIKVTAIDRTSGNTATAYLDFLCN</sequence>
<gene>
    <name evidence="1" type="ORF">OS493_032627</name>
</gene>
<comment type="caution">
    <text evidence="1">The sequence shown here is derived from an EMBL/GenBank/DDBJ whole genome shotgun (WGS) entry which is preliminary data.</text>
</comment>
<name>A0A9W9YJD6_9CNID</name>
<dbReference type="Proteomes" id="UP001163046">
    <property type="component" value="Unassembled WGS sequence"/>
</dbReference>
<dbReference type="PANTHER" id="PTHR14187:SF5">
    <property type="entry name" value="HEAT SHOCK 70 KDA PROTEIN 12A"/>
    <property type="match status" value="1"/>
</dbReference>
<proteinExistence type="predicted"/>
<dbReference type="EMBL" id="MU827342">
    <property type="protein sequence ID" value="KAJ7353757.1"/>
    <property type="molecule type" value="Genomic_DNA"/>
</dbReference>
<accession>A0A9W9YJD6</accession>